<dbReference type="AlphaFoldDB" id="A0A7L7YYT6"/>
<dbReference type="PROSITE" id="PS51892">
    <property type="entry name" value="SUBTILASE"/>
    <property type="match status" value="1"/>
</dbReference>
<feature type="compositionally biased region" description="Low complexity" evidence="9">
    <location>
        <begin position="809"/>
        <end position="827"/>
    </location>
</feature>
<evidence type="ECO:0000256" key="1">
    <source>
        <dbReference type="ARBA" id="ARBA00011073"/>
    </source>
</evidence>
<keyword evidence="5 7" id="KW-0720">Serine protease</keyword>
<evidence type="ECO:0000256" key="8">
    <source>
        <dbReference type="RuleBase" id="RU003355"/>
    </source>
</evidence>
<evidence type="ECO:0000256" key="5">
    <source>
        <dbReference type="ARBA" id="ARBA00022825"/>
    </source>
</evidence>
<dbReference type="InterPro" id="IPR036852">
    <property type="entry name" value="Peptidase_S8/S53_dom_sf"/>
</dbReference>
<dbReference type="PROSITE" id="PS00138">
    <property type="entry name" value="SUBTILASE_SER"/>
    <property type="match status" value="1"/>
</dbReference>
<dbReference type="EMBL" id="CP061274">
    <property type="protein sequence ID" value="QOD42641.1"/>
    <property type="molecule type" value="Genomic_DNA"/>
</dbReference>
<feature type="domain" description="Inhibitor I9" evidence="12">
    <location>
        <begin position="57"/>
        <end position="155"/>
    </location>
</feature>
<dbReference type="CDD" id="cd02120">
    <property type="entry name" value="PA_subtilisin_like"/>
    <property type="match status" value="1"/>
</dbReference>
<feature type="region of interest" description="Disordered" evidence="9">
    <location>
        <begin position="840"/>
        <end position="862"/>
    </location>
</feature>
<evidence type="ECO:0000313" key="15">
    <source>
        <dbReference type="Proteomes" id="UP000516660"/>
    </source>
</evidence>
<feature type="region of interest" description="Disordered" evidence="9">
    <location>
        <begin position="268"/>
        <end position="292"/>
    </location>
</feature>
<keyword evidence="4 7" id="KW-0378">Hydrolase</keyword>
<dbReference type="InterPro" id="IPR015500">
    <property type="entry name" value="Peptidase_S8_subtilisin-rel"/>
</dbReference>
<dbReference type="Gene3D" id="2.60.40.2310">
    <property type="match status" value="1"/>
</dbReference>
<dbReference type="InterPro" id="IPR023828">
    <property type="entry name" value="Peptidase_S8_Ser-AS"/>
</dbReference>
<evidence type="ECO:0000259" key="11">
    <source>
        <dbReference type="Pfam" id="PF02225"/>
    </source>
</evidence>
<dbReference type="SUPFAM" id="SSF54897">
    <property type="entry name" value="Protease propeptides/inhibitors"/>
    <property type="match status" value="1"/>
</dbReference>
<feature type="region of interest" description="Disordered" evidence="9">
    <location>
        <begin position="546"/>
        <end position="572"/>
    </location>
</feature>
<dbReference type="RefSeq" id="WP_191146665.1">
    <property type="nucleotide sequence ID" value="NZ_CP061274.1"/>
</dbReference>
<keyword evidence="2 7" id="KW-0645">Protease</keyword>
<organism evidence="14 15">
    <name type="scientific">Clavibacter zhangzhiyongii</name>
    <dbReference type="NCBI Taxonomy" id="2768071"/>
    <lineage>
        <taxon>Bacteria</taxon>
        <taxon>Bacillati</taxon>
        <taxon>Actinomycetota</taxon>
        <taxon>Actinomycetes</taxon>
        <taxon>Micrococcales</taxon>
        <taxon>Microbacteriaceae</taxon>
        <taxon>Clavibacter</taxon>
    </lineage>
</organism>
<dbReference type="InterPro" id="IPR000209">
    <property type="entry name" value="Peptidase_S8/S53_dom"/>
</dbReference>
<feature type="compositionally biased region" description="Polar residues" evidence="9">
    <location>
        <begin position="546"/>
        <end position="566"/>
    </location>
</feature>
<dbReference type="InterPro" id="IPR037045">
    <property type="entry name" value="S8pro/Inhibitor_I9_sf"/>
</dbReference>
<feature type="domain" description="PA" evidence="11">
    <location>
        <begin position="470"/>
        <end position="527"/>
    </location>
</feature>
<feature type="region of interest" description="Disordered" evidence="9">
    <location>
        <begin position="1008"/>
        <end position="1037"/>
    </location>
</feature>
<gene>
    <name evidence="14" type="ORF">H9X71_08265</name>
</gene>
<dbReference type="InterPro" id="IPR003137">
    <property type="entry name" value="PA_domain"/>
</dbReference>
<sequence>MSVHHQASSKRTRRGGSTIRAVAVGVVFATVVLSTGSTASAAEVDHVEAIPATDGHYIVTLRDEPAASYDGDVEGLAATRVAPGGRLDATSDDVQRYSSHLEDLHATTVSSVGASISEDYSLTTNGFSTSLTAAQVRRLRSSQDVLSVEPDAVMHPASTPSIRSLGLDGDDGVWAQTGGQDRAGEGTVIGVLDTGIAPHNPSFAGAPLGSKAGADPWRDGAGISFRKSDGGVFHGVCQEGEGFTSADCSTKVIGARYFIAGRDAAAEANGMQEPRSPLDTRGHGSHTASTAAGNANVEATVAGRVIDRISGVAPAAKIAAYKACWAGPDASSDADDGCAHSDIIAAIEQATKDGVDVINMSFQGDTDDAETRRALLGAASAGVFVAASAGNGGPDAGTVGNAEPWVTTVAASTVPDNYSSTLVLGDGHRLAGQSVTVVSPVSGYLSLAAMSGVSGAVQPELCGPMTLDRSKVSGRIVVCDRGTVNRVDKSAEVRRAGGIGMVLVNPTADSVDLDAHSVPTIHFDSGARQKITDYAAQMGATATLVPGNTTGTSEPAPQIANYSSRGPKQDEGGDVVKPDIAAPGSGIVAAVADVDGKPAFGAESGTSMSSPHIAGLGLLYLGEHPKASPAEVKSAMMTTAYDTLDNRGTVVTDPFAQGAGEVLPKRYLDPGLLYLSGPKEWAGYAAAVGLQLPRPAKAVPASQLNLPSIAVSKLLDTQTVMRTVTSTRAGTWKPSVQGLDGVDAKVTPKTLSFSAAGQTRTFSVRLTTRNGADTDTWSTGSLTWTDGTTTARIPVAVNPQAIDAPASATGTGSSGSSGSTSITVTGGVRGRVTPALAGLARGEHLTGTGQGPGTPTGRGARGESLMYPLTLASSLRTLVLDVAPVDGKTDMDLVLARRDDDGALEAVQIAESPSLTEWIIASDLSAGEYTIVVEPGGTAGTAAAFNVTQYRIDSDTHEGAFSASPTSIPVKQGRKATFRASWTGLEPDAKYVGVVSYAGSPQTTIVDVDTSSASASPHSKRAHPSITPTASEPPNEP</sequence>
<dbReference type="Pfam" id="PF02225">
    <property type="entry name" value="PA"/>
    <property type="match status" value="1"/>
</dbReference>
<feature type="domain" description="Subtilisin-like protease fibronectin type-III" evidence="13">
    <location>
        <begin position="703"/>
        <end position="797"/>
    </location>
</feature>
<dbReference type="Pfam" id="PF17766">
    <property type="entry name" value="fn3_6"/>
    <property type="match status" value="1"/>
</dbReference>
<keyword evidence="15" id="KW-1185">Reference proteome</keyword>
<evidence type="ECO:0000313" key="14">
    <source>
        <dbReference type="EMBL" id="QOD42641.1"/>
    </source>
</evidence>
<evidence type="ECO:0000259" key="13">
    <source>
        <dbReference type="Pfam" id="PF17766"/>
    </source>
</evidence>
<name>A0A7L7YYT6_9MICO</name>
<dbReference type="SUPFAM" id="SSF52743">
    <property type="entry name" value="Subtilisin-like"/>
    <property type="match status" value="1"/>
</dbReference>
<dbReference type="Pfam" id="PF05922">
    <property type="entry name" value="Inhibitor_I9"/>
    <property type="match status" value="1"/>
</dbReference>
<protein>
    <submittedName>
        <fullName evidence="14">S8 family serine peptidase</fullName>
    </submittedName>
</protein>
<dbReference type="Gene3D" id="3.30.70.80">
    <property type="entry name" value="Peptidase S8 propeptide/proteinase inhibitor I9"/>
    <property type="match status" value="1"/>
</dbReference>
<feature type="compositionally biased region" description="Polar residues" evidence="9">
    <location>
        <begin position="1026"/>
        <end position="1037"/>
    </location>
</feature>
<dbReference type="PANTHER" id="PTHR10795">
    <property type="entry name" value="PROPROTEIN CONVERTASE SUBTILISIN/KEXIN"/>
    <property type="match status" value="1"/>
</dbReference>
<evidence type="ECO:0000256" key="6">
    <source>
        <dbReference type="PIRSR" id="PIRSR615500-1"/>
    </source>
</evidence>
<evidence type="ECO:0000259" key="12">
    <source>
        <dbReference type="Pfam" id="PF05922"/>
    </source>
</evidence>
<feature type="region of interest" description="Disordered" evidence="9">
    <location>
        <begin position="801"/>
        <end position="827"/>
    </location>
</feature>
<dbReference type="InterPro" id="IPR041469">
    <property type="entry name" value="Subtilisin-like_FN3"/>
</dbReference>
<feature type="domain" description="Peptidase S8/S53" evidence="10">
    <location>
        <begin position="184"/>
        <end position="660"/>
    </location>
</feature>
<proteinExistence type="inferred from homology"/>
<accession>A0A7L7YYT6</accession>
<evidence type="ECO:0000256" key="4">
    <source>
        <dbReference type="ARBA" id="ARBA00022801"/>
    </source>
</evidence>
<dbReference type="InterPro" id="IPR045051">
    <property type="entry name" value="SBT"/>
</dbReference>
<comment type="similarity">
    <text evidence="1 7 8">Belongs to the peptidase S8 family.</text>
</comment>
<evidence type="ECO:0000256" key="3">
    <source>
        <dbReference type="ARBA" id="ARBA00022729"/>
    </source>
</evidence>
<dbReference type="GO" id="GO:0006508">
    <property type="term" value="P:proteolysis"/>
    <property type="evidence" value="ECO:0007669"/>
    <property type="project" value="UniProtKB-KW"/>
</dbReference>
<evidence type="ECO:0000256" key="2">
    <source>
        <dbReference type="ARBA" id="ARBA00022670"/>
    </source>
</evidence>
<evidence type="ECO:0000259" key="10">
    <source>
        <dbReference type="Pfam" id="PF00082"/>
    </source>
</evidence>
<dbReference type="Proteomes" id="UP000516660">
    <property type="component" value="Chromosome"/>
</dbReference>
<feature type="active site" description="Charge relay system" evidence="6 7">
    <location>
        <position position="193"/>
    </location>
</feature>
<keyword evidence="3" id="KW-0732">Signal</keyword>
<evidence type="ECO:0000256" key="9">
    <source>
        <dbReference type="SAM" id="MobiDB-lite"/>
    </source>
</evidence>
<dbReference type="InterPro" id="IPR010259">
    <property type="entry name" value="S8pro/Inhibitor_I9"/>
</dbReference>
<feature type="active site" description="Charge relay system" evidence="6 7">
    <location>
        <position position="607"/>
    </location>
</feature>
<dbReference type="PROSITE" id="PS00136">
    <property type="entry name" value="SUBTILASE_ASP"/>
    <property type="match status" value="1"/>
</dbReference>
<dbReference type="Gene3D" id="3.40.50.200">
    <property type="entry name" value="Peptidase S8/S53 domain"/>
    <property type="match status" value="1"/>
</dbReference>
<evidence type="ECO:0000256" key="7">
    <source>
        <dbReference type="PROSITE-ProRule" id="PRU01240"/>
    </source>
</evidence>
<dbReference type="InterPro" id="IPR023827">
    <property type="entry name" value="Peptidase_S8_Asp-AS"/>
</dbReference>
<dbReference type="Gene3D" id="3.50.30.30">
    <property type="match status" value="1"/>
</dbReference>
<dbReference type="KEGG" id="czh:H9X71_08265"/>
<feature type="active site" description="Charge relay system" evidence="6 7">
    <location>
        <position position="283"/>
    </location>
</feature>
<feature type="compositionally biased region" description="Polar residues" evidence="9">
    <location>
        <begin position="1008"/>
        <end position="1017"/>
    </location>
</feature>
<dbReference type="PRINTS" id="PR00723">
    <property type="entry name" value="SUBTILISIN"/>
</dbReference>
<dbReference type="GO" id="GO:0004252">
    <property type="term" value="F:serine-type endopeptidase activity"/>
    <property type="evidence" value="ECO:0007669"/>
    <property type="project" value="UniProtKB-UniRule"/>
</dbReference>
<dbReference type="Pfam" id="PF00082">
    <property type="entry name" value="Peptidase_S8"/>
    <property type="match status" value="1"/>
</dbReference>
<reference evidence="14 15" key="1">
    <citation type="submission" date="2020-08" db="EMBL/GenBank/DDBJ databases">
        <title>Description of Clavibacter zhangzhiyonge sp. nov., a phytopathogenic actinobacterium isolated from barley seeds, causing leaf brown spot and decline.</title>
        <authorList>
            <person name="Tian Q."/>
            <person name="Chuan J."/>
            <person name="Zhao W."/>
            <person name="Li X."/>
        </authorList>
    </citation>
    <scope>NUCLEOTIDE SEQUENCE [LARGE SCALE GENOMIC DNA]</scope>
    <source>
        <strain evidence="14 15">DM1</strain>
    </source>
</reference>